<accession>A0A3A9YRQ1</accession>
<keyword evidence="2" id="KW-1185">Reference proteome</keyword>
<protein>
    <submittedName>
        <fullName evidence="1">Polyketide cyclase</fullName>
    </submittedName>
</protein>
<reference evidence="1 2" key="1">
    <citation type="journal article" date="2014" name="Int. J. Syst. Evol. Microbiol.">
        <title>Streptomyces hoynatensis sp. nov., isolated from deep marine sediment.</title>
        <authorList>
            <person name="Veyisoglu A."/>
            <person name="Sahin N."/>
        </authorList>
    </citation>
    <scope>NUCLEOTIDE SEQUENCE [LARGE SCALE GENOMIC DNA]</scope>
    <source>
        <strain evidence="1 2">KCTC 29097</strain>
    </source>
</reference>
<organism evidence="1 2">
    <name type="scientific">Streptomyces hoynatensis</name>
    <dbReference type="NCBI Taxonomy" id="1141874"/>
    <lineage>
        <taxon>Bacteria</taxon>
        <taxon>Bacillati</taxon>
        <taxon>Actinomycetota</taxon>
        <taxon>Actinomycetes</taxon>
        <taxon>Kitasatosporales</taxon>
        <taxon>Streptomycetaceae</taxon>
        <taxon>Streptomyces</taxon>
    </lineage>
</organism>
<name>A0A3A9YRQ1_9ACTN</name>
<dbReference type="RefSeq" id="WP_120683344.1">
    <property type="nucleotide sequence ID" value="NZ_RBAL01000017.1"/>
</dbReference>
<dbReference type="InterPro" id="IPR023393">
    <property type="entry name" value="START-like_dom_sf"/>
</dbReference>
<evidence type="ECO:0000313" key="2">
    <source>
        <dbReference type="Proteomes" id="UP000272474"/>
    </source>
</evidence>
<dbReference type="Gene3D" id="3.30.530.20">
    <property type="match status" value="1"/>
</dbReference>
<dbReference type="SUPFAM" id="SSF55961">
    <property type="entry name" value="Bet v1-like"/>
    <property type="match status" value="1"/>
</dbReference>
<proteinExistence type="predicted"/>
<comment type="caution">
    <text evidence="1">The sequence shown here is derived from an EMBL/GenBank/DDBJ whole genome shotgun (WGS) entry which is preliminary data.</text>
</comment>
<dbReference type="Pfam" id="PF10604">
    <property type="entry name" value="Polyketide_cyc2"/>
    <property type="match status" value="1"/>
</dbReference>
<dbReference type="InterPro" id="IPR019587">
    <property type="entry name" value="Polyketide_cyclase/dehydratase"/>
</dbReference>
<dbReference type="OrthoDB" id="9810827at2"/>
<evidence type="ECO:0000313" key="1">
    <source>
        <dbReference type="EMBL" id="RKN38615.1"/>
    </source>
</evidence>
<sequence>MWEFEHSLDADVTPEQVWARYADHATWPEWHAGIAQIHIDGPFAAGSTGTMTPVGQDTVPVTLTEVTVNESFSDETPVGDTAVLRFVHRLAALPGGGTRITHRVEIDGPAADQVGPQLGPQIAKGIPTIVESLAKAAQAG</sequence>
<gene>
    <name evidence="1" type="ORF">D7294_23870</name>
</gene>
<dbReference type="Proteomes" id="UP000272474">
    <property type="component" value="Unassembled WGS sequence"/>
</dbReference>
<dbReference type="EMBL" id="RBAL01000017">
    <property type="protein sequence ID" value="RKN38615.1"/>
    <property type="molecule type" value="Genomic_DNA"/>
</dbReference>
<dbReference type="AlphaFoldDB" id="A0A3A9YRQ1"/>